<evidence type="ECO:0000256" key="1">
    <source>
        <dbReference type="ARBA" id="ARBA00004141"/>
    </source>
</evidence>
<dbReference type="InterPro" id="IPR041569">
    <property type="entry name" value="AAA_lid_3"/>
</dbReference>
<keyword evidence="8 15" id="KW-0378">Hydrolase</keyword>
<comment type="similarity">
    <text evidence="3">In the N-terminal section; belongs to the AAA ATPase family.</text>
</comment>
<dbReference type="PROSITE" id="PS00674">
    <property type="entry name" value="AAA"/>
    <property type="match status" value="1"/>
</dbReference>
<keyword evidence="4 15" id="KW-0645">Protease</keyword>
<dbReference type="InterPro" id="IPR050928">
    <property type="entry name" value="ATP-dep_Zn_Metalloprotease"/>
</dbReference>
<dbReference type="EC" id="3.4.24.-" evidence="15"/>
<dbReference type="GO" id="GO:0005886">
    <property type="term" value="C:plasma membrane"/>
    <property type="evidence" value="ECO:0007669"/>
    <property type="project" value="UniProtKB-SubCell"/>
</dbReference>
<protein>
    <recommendedName>
        <fullName evidence="15">ATP-dependent zinc metalloprotease FtsH</fullName>
        <ecNumber evidence="15">3.4.24.-</ecNumber>
    </recommendedName>
</protein>
<accession>A0A928UXW6</accession>
<dbReference type="FunFam" id="1.20.58.760:FF:000003">
    <property type="entry name" value="AFG3-like AAA ATPase 2"/>
    <property type="match status" value="1"/>
</dbReference>
<dbReference type="SUPFAM" id="SSF52540">
    <property type="entry name" value="P-loop containing nucleoside triphosphate hydrolases"/>
    <property type="match status" value="1"/>
</dbReference>
<dbReference type="CDD" id="cd19501">
    <property type="entry name" value="RecA-like_FtsH"/>
    <property type="match status" value="1"/>
</dbReference>
<dbReference type="PANTHER" id="PTHR43655">
    <property type="entry name" value="ATP-DEPENDENT PROTEASE"/>
    <property type="match status" value="1"/>
</dbReference>
<dbReference type="InterPro" id="IPR003593">
    <property type="entry name" value="AAA+_ATPase"/>
</dbReference>
<evidence type="ECO:0000256" key="4">
    <source>
        <dbReference type="ARBA" id="ARBA00022670"/>
    </source>
</evidence>
<dbReference type="Pfam" id="PF01434">
    <property type="entry name" value="Peptidase_M41"/>
    <property type="match status" value="1"/>
</dbReference>
<dbReference type="InterPro" id="IPR027417">
    <property type="entry name" value="P-loop_NTPase"/>
</dbReference>
<dbReference type="SMART" id="SM00382">
    <property type="entry name" value="AAA"/>
    <property type="match status" value="1"/>
</dbReference>
<dbReference type="SUPFAM" id="SSF140990">
    <property type="entry name" value="FtsH protease domain-like"/>
    <property type="match status" value="1"/>
</dbReference>
<evidence type="ECO:0000256" key="17">
    <source>
        <dbReference type="SAM" id="MobiDB-lite"/>
    </source>
</evidence>
<evidence type="ECO:0000256" key="6">
    <source>
        <dbReference type="ARBA" id="ARBA00022723"/>
    </source>
</evidence>
<dbReference type="FunFam" id="3.40.50.300:FF:000001">
    <property type="entry name" value="ATP-dependent zinc metalloprotease FtsH"/>
    <property type="match status" value="1"/>
</dbReference>
<reference evidence="19" key="1">
    <citation type="submission" date="2018-02" db="EMBL/GenBank/DDBJ databases">
        <authorList>
            <person name="Vasarhelyi B.M."/>
            <person name="Deshmukh S."/>
            <person name="Balint B."/>
            <person name="Kukolya J."/>
        </authorList>
    </citation>
    <scope>NUCLEOTIDE SEQUENCE</scope>
    <source>
        <strain evidence="19">KB22</strain>
    </source>
</reference>
<dbReference type="InterPro" id="IPR037219">
    <property type="entry name" value="Peptidase_M41-like"/>
</dbReference>
<dbReference type="NCBIfam" id="TIGR01241">
    <property type="entry name" value="FtsH_fam"/>
    <property type="match status" value="1"/>
</dbReference>
<name>A0A928UXW6_9SPHI</name>
<comment type="subunit">
    <text evidence="15">Homohexamer.</text>
</comment>
<evidence type="ECO:0000256" key="13">
    <source>
        <dbReference type="ARBA" id="ARBA00023136"/>
    </source>
</evidence>
<evidence type="ECO:0000256" key="9">
    <source>
        <dbReference type="ARBA" id="ARBA00022833"/>
    </source>
</evidence>
<keyword evidence="5 15" id="KW-0812">Transmembrane</keyword>
<dbReference type="InterPro" id="IPR011546">
    <property type="entry name" value="Pept_M41_FtsH_extracell"/>
</dbReference>
<proteinExistence type="inferred from homology"/>
<evidence type="ECO:0000313" key="20">
    <source>
        <dbReference type="Proteomes" id="UP000616201"/>
    </source>
</evidence>
<feature type="domain" description="AAA+ ATPase" evidence="18">
    <location>
        <begin position="236"/>
        <end position="376"/>
    </location>
</feature>
<keyword evidence="11 15" id="KW-1133">Transmembrane helix</keyword>
<dbReference type="FunFam" id="1.10.8.60:FF:000001">
    <property type="entry name" value="ATP-dependent zinc metalloprotease FtsH"/>
    <property type="match status" value="1"/>
</dbReference>
<dbReference type="Gene3D" id="3.40.1690.20">
    <property type="match status" value="1"/>
</dbReference>
<feature type="compositionally biased region" description="Polar residues" evidence="17">
    <location>
        <begin position="660"/>
        <end position="671"/>
    </location>
</feature>
<comment type="similarity">
    <text evidence="2 15">In the C-terminal section; belongs to the peptidase M41 family.</text>
</comment>
<dbReference type="Gene3D" id="3.40.50.300">
    <property type="entry name" value="P-loop containing nucleotide triphosphate hydrolases"/>
    <property type="match status" value="1"/>
</dbReference>
<keyword evidence="15" id="KW-1003">Cell membrane</keyword>
<evidence type="ECO:0000256" key="10">
    <source>
        <dbReference type="ARBA" id="ARBA00022840"/>
    </source>
</evidence>
<feature type="binding site" evidence="15">
    <location>
        <begin position="244"/>
        <end position="251"/>
    </location>
    <ligand>
        <name>ATP</name>
        <dbReference type="ChEBI" id="CHEBI:30616"/>
    </ligand>
</feature>
<sequence length="677" mass="74690">MKKIPSKKITPMPPKFNMIWLWIAMIVGFFGLQYIFSSEPTKKISYNEFETKMLIPGDVDKLVAYKSNDLVDVEVYIKKDKLEEDKYKEVAPSSNSLSLSPNSGPQYRFTEPSAEILEKKLTASQDSLGQSQARVAVSYEDRSNPWTGWFISFMLPLLIIVVIWIFLMRRMSGGAGGGSGALFNIGKSKATLFDKESQINVTFNDVAGLTEAKQEVMEIVDFLKNPKKYTNLGGKIPKGALLVGSPGTGKTLLAKAVAGEAQVPFFSLSGSDFVEMFVGVGASRVRDLFKQAKDKAPCIIFIDEIDAIGRARGKGNMMGGNDERENTLNQLLVEMDGFGTDSGIIIMAATNRADVLDHALLRPGRFDRQIYVDMPDINERKEIFAVHLKPIKIEAGIDVNFLARQTPGFSGADIANLCNEAALIAARNGHESVIKQDFLDAVDRIIGGLEKKNKIITVEEKQAIAFHEAGHATVSWLLRHAHPLVKVTIVPRGNSLGAAWYLPEERSITTTEQILDEMCSALGGRAAEKIAFGKISTGALSDLEKVTKQAYAMVSMYGLNDKVGNISYYDSRGQESFTKPYSETTARIIDEEASKIIEEQYARALQILNDNRENLDKLANKLLTSEVIFKEDLEQIFGKRPFDAENTELLAEAVPDESYSIENAANPSSAEGSDENK</sequence>
<dbReference type="EMBL" id="PRDK01000005">
    <property type="protein sequence ID" value="MBE8714003.1"/>
    <property type="molecule type" value="Genomic_DNA"/>
</dbReference>
<evidence type="ECO:0000256" key="15">
    <source>
        <dbReference type="HAMAP-Rule" id="MF_01458"/>
    </source>
</evidence>
<dbReference type="PANTHER" id="PTHR43655:SF2">
    <property type="entry name" value="AFG3 LIKE MATRIX AAA PEPTIDASE SUBUNIT 2, ISOFORM A"/>
    <property type="match status" value="1"/>
</dbReference>
<keyword evidence="13 15" id="KW-0472">Membrane</keyword>
<dbReference type="InterPro" id="IPR000642">
    <property type="entry name" value="Peptidase_M41"/>
</dbReference>
<feature type="active site" evidence="15">
    <location>
        <position position="468"/>
    </location>
</feature>
<keyword evidence="6 15" id="KW-0479">Metal-binding</keyword>
<dbReference type="Pfam" id="PF06480">
    <property type="entry name" value="FtsH_ext"/>
    <property type="match status" value="1"/>
</dbReference>
<evidence type="ECO:0000256" key="12">
    <source>
        <dbReference type="ARBA" id="ARBA00023049"/>
    </source>
</evidence>
<organism evidence="19 20">
    <name type="scientific">Sphingobacterium hungaricum</name>
    <dbReference type="NCBI Taxonomy" id="2082723"/>
    <lineage>
        <taxon>Bacteria</taxon>
        <taxon>Pseudomonadati</taxon>
        <taxon>Bacteroidota</taxon>
        <taxon>Sphingobacteriia</taxon>
        <taxon>Sphingobacteriales</taxon>
        <taxon>Sphingobacteriaceae</taxon>
        <taxon>Sphingobacterium</taxon>
    </lineage>
</organism>
<feature type="binding site" evidence="15">
    <location>
        <position position="467"/>
    </location>
    <ligand>
        <name>Zn(2+)</name>
        <dbReference type="ChEBI" id="CHEBI:29105"/>
        <note>catalytic</note>
    </ligand>
</feature>
<evidence type="ECO:0000256" key="5">
    <source>
        <dbReference type="ARBA" id="ARBA00022692"/>
    </source>
</evidence>
<dbReference type="RefSeq" id="WP_196934147.1">
    <property type="nucleotide sequence ID" value="NZ_MU158697.1"/>
</dbReference>
<dbReference type="InterPro" id="IPR003960">
    <property type="entry name" value="ATPase_AAA_CS"/>
</dbReference>
<keyword evidence="20" id="KW-1185">Reference proteome</keyword>
<dbReference type="InterPro" id="IPR005936">
    <property type="entry name" value="FtsH"/>
</dbReference>
<keyword evidence="7 15" id="KW-0547">Nucleotide-binding</keyword>
<feature type="region of interest" description="Disordered" evidence="17">
    <location>
        <begin position="653"/>
        <end position="677"/>
    </location>
</feature>
<comment type="function">
    <text evidence="15">Acts as a processive, ATP-dependent zinc metallopeptidase for both cytoplasmic and membrane proteins. Plays a role in the quality control of integral membrane proteins.</text>
</comment>
<dbReference type="Gene3D" id="1.10.8.60">
    <property type="match status" value="1"/>
</dbReference>
<feature type="transmembrane region" description="Helical" evidence="15">
    <location>
        <begin position="20"/>
        <end position="36"/>
    </location>
</feature>
<dbReference type="Gene3D" id="1.20.58.760">
    <property type="entry name" value="Peptidase M41"/>
    <property type="match status" value="1"/>
</dbReference>
<dbReference type="GO" id="GO:0008270">
    <property type="term" value="F:zinc ion binding"/>
    <property type="evidence" value="ECO:0007669"/>
    <property type="project" value="UniProtKB-UniRule"/>
</dbReference>
<dbReference type="GO" id="GO:0006508">
    <property type="term" value="P:proteolysis"/>
    <property type="evidence" value="ECO:0007669"/>
    <property type="project" value="UniProtKB-KW"/>
</dbReference>
<evidence type="ECO:0000256" key="7">
    <source>
        <dbReference type="ARBA" id="ARBA00022741"/>
    </source>
</evidence>
<evidence type="ECO:0000256" key="16">
    <source>
        <dbReference type="RuleBase" id="RU003651"/>
    </source>
</evidence>
<dbReference type="GO" id="GO:0016887">
    <property type="term" value="F:ATP hydrolysis activity"/>
    <property type="evidence" value="ECO:0007669"/>
    <property type="project" value="UniProtKB-UniRule"/>
</dbReference>
<evidence type="ECO:0000256" key="8">
    <source>
        <dbReference type="ARBA" id="ARBA00022801"/>
    </source>
</evidence>
<comment type="subcellular location">
    <subcellularLocation>
        <location evidence="15">Cell membrane</location>
        <topology evidence="15">Multi-pass membrane protein</topology>
        <orientation evidence="15">Cytoplasmic side</orientation>
    </subcellularLocation>
    <subcellularLocation>
        <location evidence="1">Membrane</location>
        <topology evidence="1">Multi-pass membrane protein</topology>
    </subcellularLocation>
</comment>
<dbReference type="InterPro" id="IPR003959">
    <property type="entry name" value="ATPase_AAA_core"/>
</dbReference>
<comment type="cofactor">
    <cofactor evidence="15">
        <name>Zn(2+)</name>
        <dbReference type="ChEBI" id="CHEBI:29105"/>
    </cofactor>
    <text evidence="15">Binds 1 zinc ion per subunit.</text>
</comment>
<feature type="transmembrane region" description="Helical" evidence="15">
    <location>
        <begin position="146"/>
        <end position="167"/>
    </location>
</feature>
<dbReference type="GO" id="GO:0004176">
    <property type="term" value="F:ATP-dependent peptidase activity"/>
    <property type="evidence" value="ECO:0007669"/>
    <property type="project" value="InterPro"/>
</dbReference>
<evidence type="ECO:0000313" key="19">
    <source>
        <dbReference type="EMBL" id="MBE8714003.1"/>
    </source>
</evidence>
<comment type="caution">
    <text evidence="19">The sequence shown here is derived from an EMBL/GenBank/DDBJ whole genome shotgun (WGS) entry which is preliminary data.</text>
</comment>
<dbReference type="AlphaFoldDB" id="A0A928UXW6"/>
<evidence type="ECO:0000256" key="14">
    <source>
        <dbReference type="ARBA" id="ARBA00061570"/>
    </source>
</evidence>
<comment type="similarity">
    <text evidence="14 15">In the central section; belongs to the AAA ATPase family.</text>
</comment>
<dbReference type="Pfam" id="PF17862">
    <property type="entry name" value="AAA_lid_3"/>
    <property type="match status" value="1"/>
</dbReference>
<keyword evidence="10 15" id="KW-0067">ATP-binding</keyword>
<evidence type="ECO:0000256" key="2">
    <source>
        <dbReference type="ARBA" id="ARBA00010044"/>
    </source>
</evidence>
<evidence type="ECO:0000256" key="3">
    <source>
        <dbReference type="ARBA" id="ARBA00010550"/>
    </source>
</evidence>
<feature type="binding site" evidence="15">
    <location>
        <position position="471"/>
    </location>
    <ligand>
        <name>Zn(2+)</name>
        <dbReference type="ChEBI" id="CHEBI:29105"/>
        <note>catalytic</note>
    </ligand>
</feature>
<dbReference type="GO" id="GO:0005524">
    <property type="term" value="F:ATP binding"/>
    <property type="evidence" value="ECO:0007669"/>
    <property type="project" value="UniProtKB-UniRule"/>
</dbReference>
<dbReference type="GO" id="GO:0004222">
    <property type="term" value="F:metalloendopeptidase activity"/>
    <property type="evidence" value="ECO:0007669"/>
    <property type="project" value="InterPro"/>
</dbReference>
<dbReference type="HAMAP" id="MF_01458">
    <property type="entry name" value="FtsH"/>
    <property type="match status" value="1"/>
</dbReference>
<gene>
    <name evidence="15" type="primary">ftsH</name>
    <name evidence="19" type="ORF">C4F49_09960</name>
</gene>
<keyword evidence="9 15" id="KW-0862">Zinc</keyword>
<dbReference type="Proteomes" id="UP000616201">
    <property type="component" value="Unassembled WGS sequence"/>
</dbReference>
<dbReference type="GO" id="GO:0030163">
    <property type="term" value="P:protein catabolic process"/>
    <property type="evidence" value="ECO:0007669"/>
    <property type="project" value="UniProtKB-UniRule"/>
</dbReference>
<dbReference type="Pfam" id="PF00004">
    <property type="entry name" value="AAA"/>
    <property type="match status" value="1"/>
</dbReference>
<feature type="binding site" evidence="15">
    <location>
        <position position="542"/>
    </location>
    <ligand>
        <name>Zn(2+)</name>
        <dbReference type="ChEBI" id="CHEBI:29105"/>
        <note>catalytic</note>
    </ligand>
</feature>
<keyword evidence="12 15" id="KW-0482">Metalloprotease</keyword>
<comment type="similarity">
    <text evidence="16">Belongs to the AAA ATPase family.</text>
</comment>
<evidence type="ECO:0000259" key="18">
    <source>
        <dbReference type="SMART" id="SM00382"/>
    </source>
</evidence>
<evidence type="ECO:0000256" key="11">
    <source>
        <dbReference type="ARBA" id="ARBA00022989"/>
    </source>
</evidence>